<accession>A0A1V8M8K4</accession>
<gene>
    <name evidence="2" type="ORF">AU255_08735</name>
</gene>
<evidence type="ECO:0000256" key="1">
    <source>
        <dbReference type="SAM" id="SignalP"/>
    </source>
</evidence>
<sequence length="202" mass="20509">MQTVHIVKSYSPLLLAVSLGFSAPVFAEGLSLDSLSNGLTSIQDTAETAQQAVETGKQMTTLGTAAAVLPSDAGLTETLVSKLGISSAQAQGGAGAIFKAAKGQLDAGQFAQISAVVPEMDSLLSAAPKTSGSSSSLINGASSLIGDNVSSYGNFDALASSFIDLDLSPDMVDKFVPVVVDYVKQRGGAMTGDILQSALFEN</sequence>
<evidence type="ECO:0008006" key="4">
    <source>
        <dbReference type="Google" id="ProtNLM"/>
    </source>
</evidence>
<evidence type="ECO:0000313" key="3">
    <source>
        <dbReference type="Proteomes" id="UP000191980"/>
    </source>
</evidence>
<name>A0A1V8M8K4_9GAMM</name>
<organism evidence="2 3">
    <name type="scientific">Methyloprofundus sedimenti</name>
    <dbReference type="NCBI Taxonomy" id="1420851"/>
    <lineage>
        <taxon>Bacteria</taxon>
        <taxon>Pseudomonadati</taxon>
        <taxon>Pseudomonadota</taxon>
        <taxon>Gammaproteobacteria</taxon>
        <taxon>Methylococcales</taxon>
        <taxon>Methylococcaceae</taxon>
        <taxon>Methyloprofundus</taxon>
    </lineage>
</organism>
<comment type="caution">
    <text evidence="2">The sequence shown here is derived from an EMBL/GenBank/DDBJ whole genome shotgun (WGS) entry which is preliminary data.</text>
</comment>
<feature type="signal peptide" evidence="1">
    <location>
        <begin position="1"/>
        <end position="27"/>
    </location>
</feature>
<dbReference type="RefSeq" id="WP_080522536.1">
    <property type="nucleotide sequence ID" value="NZ_LPUF01000001.1"/>
</dbReference>
<dbReference type="AlphaFoldDB" id="A0A1V8M8K4"/>
<dbReference type="Proteomes" id="UP000191980">
    <property type="component" value="Unassembled WGS sequence"/>
</dbReference>
<proteinExistence type="predicted"/>
<keyword evidence="1" id="KW-0732">Signal</keyword>
<evidence type="ECO:0000313" key="2">
    <source>
        <dbReference type="EMBL" id="OQK17930.1"/>
    </source>
</evidence>
<dbReference type="InterPro" id="IPR021302">
    <property type="entry name" value="DUF2780_VcgC/VcgE"/>
</dbReference>
<feature type="chain" id="PRO_5013252271" description="DUF2780 domain-containing protein" evidence="1">
    <location>
        <begin position="28"/>
        <end position="202"/>
    </location>
</feature>
<dbReference type="Pfam" id="PF11075">
    <property type="entry name" value="DUF2780"/>
    <property type="match status" value="1"/>
</dbReference>
<protein>
    <recommendedName>
        <fullName evidence="4">DUF2780 domain-containing protein</fullName>
    </recommendedName>
</protein>
<dbReference type="EMBL" id="LPUF01000001">
    <property type="protein sequence ID" value="OQK17930.1"/>
    <property type="molecule type" value="Genomic_DNA"/>
</dbReference>
<keyword evidence="3" id="KW-1185">Reference proteome</keyword>
<reference evidence="2 3" key="1">
    <citation type="submission" date="2015-12" db="EMBL/GenBank/DDBJ databases">
        <authorList>
            <person name="Shamseldin A."/>
            <person name="Moawad H."/>
            <person name="Abd El-Rahim W.M."/>
            <person name="Sadowsky M.J."/>
        </authorList>
    </citation>
    <scope>NUCLEOTIDE SEQUENCE [LARGE SCALE GENOMIC DNA]</scope>
    <source>
        <strain evidence="2 3">WF1</strain>
    </source>
</reference>